<evidence type="ECO:0000259" key="2">
    <source>
        <dbReference type="Pfam" id="PF01464"/>
    </source>
</evidence>
<evidence type="ECO:0000256" key="1">
    <source>
        <dbReference type="ARBA" id="ARBA00007734"/>
    </source>
</evidence>
<dbReference type="InterPro" id="IPR023346">
    <property type="entry name" value="Lysozyme-like_dom_sf"/>
</dbReference>
<sequence>MKMITVANAIEVGVKTYSNEYEDAINVLWKHNIQITPEIDIVSFLIAQSVQESRFDTKAVSPMGAVGIAQFMKATATQIGEELKTKLALFKDGFDRENPEQSIWAQIYYMNKLFKVWDLGRTDEERLKLAFASYNAGIRNILRAQKKSGNKKFWNEIKLSLPLVTGDNARETIGYVDYIFKYATDVQKFKIKMH</sequence>
<organism evidence="3 4">
    <name type="scientific">Arcobacter suis CECT 7833</name>
    <dbReference type="NCBI Taxonomy" id="663365"/>
    <lineage>
        <taxon>Bacteria</taxon>
        <taxon>Pseudomonadati</taxon>
        <taxon>Campylobacterota</taxon>
        <taxon>Epsilonproteobacteria</taxon>
        <taxon>Campylobacterales</taxon>
        <taxon>Arcobacteraceae</taxon>
        <taxon>Arcobacter</taxon>
    </lineage>
</organism>
<keyword evidence="4" id="KW-1185">Reference proteome</keyword>
<gene>
    <name evidence="3" type="ORF">ASUIS_0865</name>
</gene>
<dbReference type="SUPFAM" id="SSF53955">
    <property type="entry name" value="Lysozyme-like"/>
    <property type="match status" value="1"/>
</dbReference>
<comment type="similarity">
    <text evidence="1">Belongs to the transglycosylase Slt family.</text>
</comment>
<dbReference type="InterPro" id="IPR008258">
    <property type="entry name" value="Transglycosylase_SLT_dom_1"/>
</dbReference>
<reference evidence="3 4" key="1">
    <citation type="submission" date="2018-08" db="EMBL/GenBank/DDBJ databases">
        <title>Complete genome of the Arcobacter suis type strain LMG 26152.</title>
        <authorList>
            <person name="Miller W.G."/>
            <person name="Yee E."/>
            <person name="Bono J.L."/>
        </authorList>
    </citation>
    <scope>NUCLEOTIDE SEQUENCE [LARGE SCALE GENOMIC DNA]</scope>
    <source>
        <strain evidence="3 4">CECT 7833</strain>
    </source>
</reference>
<evidence type="ECO:0000313" key="4">
    <source>
        <dbReference type="Proteomes" id="UP000263040"/>
    </source>
</evidence>
<dbReference type="EMBL" id="CP032100">
    <property type="protein sequence ID" value="AXX89356.1"/>
    <property type="molecule type" value="Genomic_DNA"/>
</dbReference>
<dbReference type="Pfam" id="PF01464">
    <property type="entry name" value="SLT"/>
    <property type="match status" value="1"/>
</dbReference>
<dbReference type="KEGG" id="asui:ASUIS_0865"/>
<dbReference type="Gene3D" id="1.10.530.10">
    <property type="match status" value="1"/>
</dbReference>
<dbReference type="RefSeq" id="WP_118885912.1">
    <property type="nucleotide sequence ID" value="NZ_CP032100.1"/>
</dbReference>
<accession>A0AAD0WQ49</accession>
<feature type="domain" description="Transglycosylase SLT" evidence="2">
    <location>
        <begin position="47"/>
        <end position="156"/>
    </location>
</feature>
<proteinExistence type="inferred from homology"/>
<dbReference type="PANTHER" id="PTHR37423:SF2">
    <property type="entry name" value="MEMBRANE-BOUND LYTIC MUREIN TRANSGLYCOSYLASE C"/>
    <property type="match status" value="1"/>
</dbReference>
<name>A0AAD0WQ49_9BACT</name>
<evidence type="ECO:0000313" key="3">
    <source>
        <dbReference type="EMBL" id="AXX89356.1"/>
    </source>
</evidence>
<dbReference type="Proteomes" id="UP000263040">
    <property type="component" value="Chromosome"/>
</dbReference>
<dbReference type="PANTHER" id="PTHR37423">
    <property type="entry name" value="SOLUBLE LYTIC MUREIN TRANSGLYCOSYLASE-RELATED"/>
    <property type="match status" value="1"/>
</dbReference>
<dbReference type="AlphaFoldDB" id="A0AAD0WQ49"/>
<protein>
    <submittedName>
        <fullName evidence="3">Transglycosylase</fullName>
    </submittedName>
</protein>